<keyword evidence="2" id="KW-1185">Reference proteome</keyword>
<organism evidence="1 2">
    <name type="scientific">Salmonella phage pSe_SNUABM_01</name>
    <dbReference type="NCBI Taxonomy" id="2656520"/>
    <lineage>
        <taxon>Viruses</taxon>
        <taxon>Duplodnaviria</taxon>
        <taxon>Heunggongvirae</taxon>
        <taxon>Uroviricota</taxon>
        <taxon>Caudoviricetes</taxon>
        <taxon>Pantevenvirales</taxon>
        <taxon>Straboviridae</taxon>
        <taxon>Tevenvirinae</taxon>
        <taxon>Tequatrovirus</taxon>
        <taxon>Tequatrovirus snuabm</taxon>
    </lineage>
</organism>
<dbReference type="EMBL" id="MN580668">
    <property type="protein sequence ID" value="QHA33423.1"/>
    <property type="molecule type" value="Genomic_DNA"/>
</dbReference>
<reference evidence="1 2" key="1">
    <citation type="submission" date="2019-10" db="EMBL/GenBank/DDBJ databases">
        <title>Complete genome sequence of bacteriophage pSe_SNUABM_01 infecting Salmonella enterica.</title>
        <authorList>
            <person name="Kim S.G."/>
            <person name="Lee C.H."/>
            <person name="Park S.C."/>
        </authorList>
    </citation>
    <scope>NUCLEOTIDE SEQUENCE [LARGE SCALE GENOMIC DNA]</scope>
</reference>
<evidence type="ECO:0000313" key="1">
    <source>
        <dbReference type="EMBL" id="QHA33423.1"/>
    </source>
</evidence>
<gene>
    <name evidence="1" type="ORF">pSeSNUABM01_050</name>
</gene>
<proteinExistence type="predicted"/>
<evidence type="ECO:0000313" key="2">
    <source>
        <dbReference type="Proteomes" id="UP000440849"/>
    </source>
</evidence>
<name>A0A6B9KFD2_9CAUD</name>
<dbReference type="Proteomes" id="UP000440849">
    <property type="component" value="Segment"/>
</dbReference>
<accession>A0A6B9KFD2</accession>
<protein>
    <submittedName>
        <fullName evidence="1">Uncharacterized protein</fullName>
    </submittedName>
</protein>
<sequence length="115" mass="12541">MILGPVNSLKIFFTKLFTFPFFHGTIQLSTDTDLENKMKIVYGCLAVCLVALATVPFIDIENDTQNVIESNTIIHMNGKVSTKIDDNLHMNTNGTLGVQLGNTCVSTTGVITTCI</sequence>